<dbReference type="InterPro" id="IPR036663">
    <property type="entry name" value="Fumarylacetoacetase_C_sf"/>
</dbReference>
<feature type="binding site" evidence="13">
    <location>
        <position position="110"/>
    </location>
    <ligand>
        <name>Ca(2+)</name>
        <dbReference type="ChEBI" id="CHEBI:29108"/>
    </ligand>
</feature>
<comment type="cofactor">
    <cofactor evidence="2 13">
        <name>Mg(2+)</name>
        <dbReference type="ChEBI" id="CHEBI:18420"/>
    </cofactor>
</comment>
<evidence type="ECO:0000256" key="11">
    <source>
        <dbReference type="PIRSR" id="PIRSR605959-1"/>
    </source>
</evidence>
<feature type="binding site" evidence="12">
    <location>
        <position position="126"/>
    </location>
    <ligand>
        <name>substrate</name>
    </ligand>
</feature>
<name>I4EWX9_MODI5</name>
<dbReference type="SUPFAM" id="SSF56529">
    <property type="entry name" value="FAH"/>
    <property type="match status" value="1"/>
</dbReference>
<evidence type="ECO:0000256" key="9">
    <source>
        <dbReference type="ARBA" id="ARBA00022878"/>
    </source>
</evidence>
<dbReference type="EC" id="3.7.1.2" evidence="4"/>
<feature type="binding site" evidence="13">
    <location>
        <position position="183"/>
    </location>
    <ligand>
        <name>Ca(2+)</name>
        <dbReference type="ChEBI" id="CHEBI:29108"/>
    </ligand>
</feature>
<comment type="cofactor">
    <cofactor evidence="1 13">
        <name>Ca(2+)</name>
        <dbReference type="ChEBI" id="CHEBI:29108"/>
    </cofactor>
</comment>
<accession>I4EWX9</accession>
<dbReference type="EMBL" id="FO203431">
    <property type="protein sequence ID" value="CCH87892.1"/>
    <property type="molecule type" value="Genomic_DNA"/>
</dbReference>
<dbReference type="Gene3D" id="2.30.30.230">
    <property type="entry name" value="Fumarylacetoacetase, N-terminal domain"/>
    <property type="match status" value="1"/>
</dbReference>
<reference evidence="16 17" key="1">
    <citation type="journal article" date="2012" name="J. Bacteriol.">
        <title>Genome Sequence of Radiation-Resistant Modestobacter marinus Strain BC501, a Representative Actinobacterium That Thrives on Calcareous Stone Surfaces.</title>
        <authorList>
            <person name="Normand P."/>
            <person name="Gury J."/>
            <person name="Pujic P."/>
            <person name="Chouaia B."/>
            <person name="Crotti E."/>
            <person name="Brusetti L."/>
            <person name="Daffonchio D."/>
            <person name="Vacherie B."/>
            <person name="Barbe V."/>
            <person name="Medigue C."/>
            <person name="Calteau A."/>
            <person name="Ghodhbane-Gtari F."/>
            <person name="Essoussi I."/>
            <person name="Nouioui I."/>
            <person name="Abbassi-Ghozzi I."/>
            <person name="Gtari M."/>
        </authorList>
    </citation>
    <scope>NUCLEOTIDE SEQUENCE [LARGE SCALE GENOMIC DNA]</scope>
    <source>
        <strain evidence="17">BC 501</strain>
    </source>
</reference>
<dbReference type="PANTHER" id="PTHR43069">
    <property type="entry name" value="FUMARYLACETOACETASE"/>
    <property type="match status" value="1"/>
</dbReference>
<evidence type="ECO:0000256" key="1">
    <source>
        <dbReference type="ARBA" id="ARBA00001913"/>
    </source>
</evidence>
<feature type="binding site" evidence="13">
    <location>
        <position position="185"/>
    </location>
    <ligand>
        <name>Ca(2+)</name>
        <dbReference type="ChEBI" id="CHEBI:29108"/>
    </ligand>
</feature>
<sequence>MSWPDLPAGTGFGLANLPYGVFSTPGTAPRTGVAVGDSVLDLAAATGDPVHATGSLNAFMAQGPEAWAALRQRLRAWLTDEAHRSAVEPHLLPRRDVSLHLPVEVADYVDFYSSRHHAENLGRMFRPDSPPLTPNWQHLPIGYHGRAGTVAVSGTPVVRPCGQRKAPADEAPTLGPSQRLDIEAEVGFLVGVGSVLGARVPLADFSQHVFGVCLVNDWSARDLQAWEYVPLGPFLGKSFLTSVSPWVVPLAALEHARVPPPARDVPLLPYLDDADAGPWGLDIALEVRLNGELLSCPPFREMYWTAAQQLAHLTVNGASLRTGDLFASGTVSGPGEDQRGSLIELSWGGREPITLADGSTRTFLEDGDVVTLTASAPGPDGSRIALGEVTGRVQPARWTATDRQEGRR</sequence>
<feature type="binding site" evidence="12">
    <location>
        <position position="224"/>
    </location>
    <ligand>
        <name>substrate</name>
    </ligand>
</feature>
<evidence type="ECO:0000256" key="2">
    <source>
        <dbReference type="ARBA" id="ARBA00001946"/>
    </source>
</evidence>
<protein>
    <recommendedName>
        <fullName evidence="4">fumarylacetoacetase</fullName>
        <ecNumber evidence="4">3.7.1.2</ecNumber>
    </recommendedName>
</protein>
<feature type="binding site" evidence="12">
    <location>
        <position position="112"/>
    </location>
    <ligand>
        <name>substrate</name>
    </ligand>
</feature>
<dbReference type="InterPro" id="IPR005959">
    <property type="entry name" value="Fumarylacetoacetase"/>
</dbReference>
<dbReference type="Proteomes" id="UP000006461">
    <property type="component" value="Chromosome"/>
</dbReference>
<dbReference type="GO" id="GO:0006559">
    <property type="term" value="P:L-phenylalanine catabolic process"/>
    <property type="evidence" value="ECO:0007669"/>
    <property type="project" value="UniProtKB-UniPathway"/>
</dbReference>
<dbReference type="eggNOG" id="COG0179">
    <property type="taxonomic scope" value="Bacteria"/>
</dbReference>
<dbReference type="InterPro" id="IPR015377">
    <property type="entry name" value="Fumarylacetoacetase_N"/>
</dbReference>
<keyword evidence="10" id="KW-0585">Phenylalanine catabolism</keyword>
<dbReference type="STRING" id="477641.MODMU_2463"/>
<evidence type="ECO:0000256" key="12">
    <source>
        <dbReference type="PIRSR" id="PIRSR605959-2"/>
    </source>
</evidence>
<dbReference type="KEGG" id="mmar:MODMU_2463"/>
<feature type="domain" description="Fumarylacetoacetase N-terminal" evidence="15">
    <location>
        <begin position="15"/>
        <end position="102"/>
    </location>
</feature>
<dbReference type="AlphaFoldDB" id="I4EWX9"/>
<dbReference type="InterPro" id="IPR011234">
    <property type="entry name" value="Fumarylacetoacetase-like_C"/>
</dbReference>
<evidence type="ECO:0000259" key="14">
    <source>
        <dbReference type="Pfam" id="PF01557"/>
    </source>
</evidence>
<dbReference type="Pfam" id="PF01557">
    <property type="entry name" value="FAA_hydrolase"/>
    <property type="match status" value="1"/>
</dbReference>
<evidence type="ECO:0000256" key="13">
    <source>
        <dbReference type="PIRSR" id="PIRSR605959-3"/>
    </source>
</evidence>
<feature type="binding site" evidence="13">
    <location>
        <position position="217"/>
    </location>
    <ligand>
        <name>Ca(2+)</name>
        <dbReference type="ChEBI" id="CHEBI:29108"/>
    </ligand>
</feature>
<evidence type="ECO:0000256" key="8">
    <source>
        <dbReference type="ARBA" id="ARBA00022842"/>
    </source>
</evidence>
<dbReference type="NCBIfam" id="TIGR01266">
    <property type="entry name" value="fum_ac_acetase"/>
    <property type="match status" value="1"/>
</dbReference>
<dbReference type="PATRIC" id="fig|477641.3.peg.2341"/>
<keyword evidence="17" id="KW-1185">Reference proteome</keyword>
<feature type="binding site" evidence="12">
    <location>
        <position position="330"/>
    </location>
    <ligand>
        <name>substrate</name>
    </ligand>
</feature>
<dbReference type="GO" id="GO:0046872">
    <property type="term" value="F:metal ion binding"/>
    <property type="evidence" value="ECO:0007669"/>
    <property type="project" value="UniProtKB-KW"/>
</dbReference>
<dbReference type="UniPathway" id="UPA00139">
    <property type="reaction ID" value="UER00341"/>
</dbReference>
<feature type="binding site" evidence="13">
    <location>
        <position position="217"/>
    </location>
    <ligand>
        <name>Mg(2+)</name>
        <dbReference type="ChEBI" id="CHEBI:18420"/>
    </ligand>
</feature>
<evidence type="ECO:0000256" key="3">
    <source>
        <dbReference type="ARBA" id="ARBA00004782"/>
    </source>
</evidence>
<keyword evidence="5 13" id="KW-0479">Metal-binding</keyword>
<keyword evidence="6 16" id="KW-0378">Hydrolase</keyword>
<comment type="pathway">
    <text evidence="3">Amino-acid degradation; L-phenylalanine degradation; acetoacetate and fumarate from L-phenylalanine: step 6/6.</text>
</comment>
<evidence type="ECO:0000313" key="17">
    <source>
        <dbReference type="Proteomes" id="UP000006461"/>
    </source>
</evidence>
<dbReference type="OrthoDB" id="3766879at2"/>
<organism evidence="16 17">
    <name type="scientific">Modestobacter italicus (strain DSM 44449 / CECT 9708 / BC 501)</name>
    <dbReference type="NCBI Taxonomy" id="2732864"/>
    <lineage>
        <taxon>Bacteria</taxon>
        <taxon>Bacillati</taxon>
        <taxon>Actinomycetota</taxon>
        <taxon>Actinomycetes</taxon>
        <taxon>Geodermatophilales</taxon>
        <taxon>Geodermatophilaceae</taxon>
        <taxon>Modestobacter</taxon>
    </lineage>
</organism>
<feature type="domain" description="Fumarylacetoacetase-like C-terminal" evidence="14">
    <location>
        <begin position="109"/>
        <end position="393"/>
    </location>
</feature>
<evidence type="ECO:0000313" key="16">
    <source>
        <dbReference type="EMBL" id="CCH87892.1"/>
    </source>
</evidence>
<dbReference type="PANTHER" id="PTHR43069:SF2">
    <property type="entry name" value="FUMARYLACETOACETASE"/>
    <property type="match status" value="1"/>
</dbReference>
<dbReference type="InterPro" id="IPR036462">
    <property type="entry name" value="Fumarylacetoacetase_N_sf"/>
</dbReference>
<dbReference type="GO" id="GO:1902000">
    <property type="term" value="P:homogentisate catabolic process"/>
    <property type="evidence" value="ECO:0007669"/>
    <property type="project" value="TreeGrafter"/>
</dbReference>
<evidence type="ECO:0000256" key="4">
    <source>
        <dbReference type="ARBA" id="ARBA00012094"/>
    </source>
</evidence>
<evidence type="ECO:0000259" key="15">
    <source>
        <dbReference type="Pfam" id="PF09298"/>
    </source>
</evidence>
<dbReference type="SUPFAM" id="SSF63433">
    <property type="entry name" value="Fumarylacetoacetate hydrolase, FAH, N-terminal domain"/>
    <property type="match status" value="1"/>
</dbReference>
<dbReference type="OMA" id="YWTAAQQ"/>
<feature type="active site" description="Proton acceptor" evidence="11">
    <location>
        <position position="117"/>
    </location>
</feature>
<dbReference type="FunFam" id="3.90.850.10:FF:000011">
    <property type="entry name" value="Fumarylacetoacetase"/>
    <property type="match status" value="1"/>
</dbReference>
<feature type="binding site" evidence="13">
    <location>
        <position position="237"/>
    </location>
    <ligand>
        <name>Mg(2+)</name>
        <dbReference type="ChEBI" id="CHEBI:18420"/>
    </ligand>
</feature>
<evidence type="ECO:0000256" key="7">
    <source>
        <dbReference type="ARBA" id="ARBA00022837"/>
    </source>
</evidence>
<dbReference type="HOGENOM" id="CLU_026207_2_1_11"/>
<feature type="binding site" evidence="12">
    <location>
        <position position="228"/>
    </location>
    <ligand>
        <name>substrate</name>
    </ligand>
</feature>
<dbReference type="Pfam" id="PF09298">
    <property type="entry name" value="FAA_hydrolase_N"/>
    <property type="match status" value="1"/>
</dbReference>
<keyword evidence="9" id="KW-0828">Tyrosine catabolism</keyword>
<dbReference type="GO" id="GO:0004334">
    <property type="term" value="F:fumarylacetoacetase activity"/>
    <property type="evidence" value="ECO:0007669"/>
    <property type="project" value="UniProtKB-EC"/>
</dbReference>
<dbReference type="Gene3D" id="3.90.850.10">
    <property type="entry name" value="Fumarylacetoacetase-like, C-terminal domain"/>
    <property type="match status" value="1"/>
</dbReference>
<evidence type="ECO:0000256" key="10">
    <source>
        <dbReference type="ARBA" id="ARBA00023232"/>
    </source>
</evidence>
<feature type="binding site" evidence="13">
    <location>
        <position position="241"/>
    </location>
    <ligand>
        <name>Mg(2+)</name>
        <dbReference type="ChEBI" id="CHEBI:18420"/>
    </ligand>
</feature>
<dbReference type="GO" id="GO:0006572">
    <property type="term" value="P:L-tyrosine catabolic process"/>
    <property type="evidence" value="ECO:0007669"/>
    <property type="project" value="UniProtKB-KW"/>
</dbReference>
<evidence type="ECO:0000256" key="5">
    <source>
        <dbReference type="ARBA" id="ARBA00022723"/>
    </source>
</evidence>
<keyword evidence="8 13" id="KW-0460">Magnesium</keyword>
<gene>
    <name evidence="16" type="primary">fahA</name>
    <name evidence="16" type="ordered locus">MODMU_2463</name>
</gene>
<evidence type="ECO:0000256" key="6">
    <source>
        <dbReference type="ARBA" id="ARBA00022801"/>
    </source>
</evidence>
<proteinExistence type="predicted"/>
<keyword evidence="7 13" id="KW-0106">Calcium</keyword>